<feature type="compositionally biased region" description="Polar residues" evidence="5">
    <location>
        <begin position="144"/>
        <end position="154"/>
    </location>
</feature>
<evidence type="ECO:0000256" key="3">
    <source>
        <dbReference type="ARBA" id="ARBA00022989"/>
    </source>
</evidence>
<dbReference type="SMART" id="SM01079">
    <property type="entry name" value="CHASE"/>
    <property type="match status" value="1"/>
</dbReference>
<keyword evidence="3 6" id="KW-1133">Transmembrane helix</keyword>
<keyword evidence="8" id="KW-0418">Kinase</keyword>
<feature type="transmembrane region" description="Helical" evidence="6">
    <location>
        <begin position="417"/>
        <end position="439"/>
    </location>
</feature>
<feature type="compositionally biased region" description="Acidic residues" evidence="5">
    <location>
        <begin position="34"/>
        <end position="50"/>
    </location>
</feature>
<feature type="transmembrane region" description="Helical" evidence="6">
    <location>
        <begin position="750"/>
        <end position="772"/>
    </location>
</feature>
<name>A0A9N8HP92_9STRA</name>
<comment type="caution">
    <text evidence="8">The sequence shown here is derived from an EMBL/GenBank/DDBJ whole genome shotgun (WGS) entry which is preliminary data.</text>
</comment>
<feature type="compositionally biased region" description="Polar residues" evidence="5">
    <location>
        <begin position="102"/>
        <end position="116"/>
    </location>
</feature>
<sequence length="790" mass="86817">MEDNDKRGLESPEDEDVTVGRVPIDTTLQHRTDEEEQAEEVEQEDTTETGEEPKKDQDADTPTPSSTTSTIASTVSSSDAPSEETKEEIQQEFEEHPAPRSGQPSTELDAAVQQQKGPADTERQNRKMPPPPPPVGSAVAAGITPQSAVQTQTLPGAYSVGGLDSQVSHPSRASLAPVSSSEDRKMSEFAAHHHHNNIRTDEEATAAATMGTSSQHRSGEDEKVQAGQVDAQPHPFMRQVISSAGDDSTTSAAIHPKHRLVGTTVSPPTFVRKTPPTIVRDIPPLRTPQGQSENEPSSGHGAYRVDGMSSSASSLMNSPLGPFDEVDDTPSSSANTTNNEGHHGGQQEILVTAARVYDEIGDDTEANLDRRLSEEMPRIEEEIRARILDEAVEANVMPQGTSIISSLFFAVMAKKTMFLAALVILVGSVASIIFLYTGIQWEHQKKEEVFKQRARDFIGEIITTWRDFEMASIWIHESCQNWRQDGYSHKRFQQLYNYQVATGLDVFQIEWIPNITNSEREDIEEQTSAYFENHTVVNYTGFWGMEADPAHPEVETATYRSEQPFYFPVHFIAPIKREGGILGLDVYSKEQERDTIYRALETREPVLTEPFYLVGDRPQDGLGVVLYSAGVPTTMDGEGSESSPDVAAVVVEITHLLKRTSTVQATSLAAYLYDSGTDPDPETTHLTFMGGVKIKVHSDGSKELTFATEEFDNYANLETASLQFEQTLLVGHRQWTVVVQPSDGTFDPDIFLVILSGALILGSSLFIAAWMVHSLGRSLRAHQVDSSASS</sequence>
<reference evidence="8" key="1">
    <citation type="submission" date="2020-06" db="EMBL/GenBank/DDBJ databases">
        <authorList>
            <consortium name="Plant Systems Biology data submission"/>
        </authorList>
    </citation>
    <scope>NUCLEOTIDE SEQUENCE</scope>
    <source>
        <strain evidence="8">D6</strain>
    </source>
</reference>
<evidence type="ECO:0000313" key="8">
    <source>
        <dbReference type="EMBL" id="CAB9520002.1"/>
    </source>
</evidence>
<keyword evidence="2 6" id="KW-0812">Transmembrane</keyword>
<dbReference type="GO" id="GO:0007165">
    <property type="term" value="P:signal transduction"/>
    <property type="evidence" value="ECO:0007669"/>
    <property type="project" value="UniProtKB-ARBA"/>
</dbReference>
<feature type="compositionally biased region" description="Basic and acidic residues" evidence="5">
    <location>
        <begin position="1"/>
        <end position="10"/>
    </location>
</feature>
<organism evidence="8 9">
    <name type="scientific">Seminavis robusta</name>
    <dbReference type="NCBI Taxonomy" id="568900"/>
    <lineage>
        <taxon>Eukaryota</taxon>
        <taxon>Sar</taxon>
        <taxon>Stramenopiles</taxon>
        <taxon>Ochrophyta</taxon>
        <taxon>Bacillariophyta</taxon>
        <taxon>Bacillariophyceae</taxon>
        <taxon>Bacillariophycidae</taxon>
        <taxon>Naviculales</taxon>
        <taxon>Naviculaceae</taxon>
        <taxon>Seminavis</taxon>
    </lineage>
</organism>
<evidence type="ECO:0000259" key="7">
    <source>
        <dbReference type="PROSITE" id="PS50839"/>
    </source>
</evidence>
<keyword evidence="9" id="KW-1185">Reference proteome</keyword>
<dbReference type="Gene3D" id="3.30.450.350">
    <property type="entry name" value="CHASE domain"/>
    <property type="match status" value="1"/>
</dbReference>
<feature type="compositionally biased region" description="Low complexity" evidence="5">
    <location>
        <begin position="60"/>
        <end position="80"/>
    </location>
</feature>
<evidence type="ECO:0000256" key="2">
    <source>
        <dbReference type="ARBA" id="ARBA00022692"/>
    </source>
</evidence>
<dbReference type="GO" id="GO:0016301">
    <property type="term" value="F:kinase activity"/>
    <property type="evidence" value="ECO:0007669"/>
    <property type="project" value="UniProtKB-KW"/>
</dbReference>
<feature type="compositionally biased region" description="Basic and acidic residues" evidence="5">
    <location>
        <begin position="181"/>
        <end position="191"/>
    </location>
</feature>
<dbReference type="PROSITE" id="PS50839">
    <property type="entry name" value="CHASE"/>
    <property type="match status" value="1"/>
</dbReference>
<gene>
    <name evidence="8" type="ORF">SEMRO_1064_G237240.1</name>
</gene>
<dbReference type="InterPro" id="IPR042240">
    <property type="entry name" value="CHASE_sf"/>
</dbReference>
<evidence type="ECO:0000256" key="1">
    <source>
        <dbReference type="ARBA" id="ARBA00004370"/>
    </source>
</evidence>
<keyword evidence="4 6" id="KW-0472">Membrane</keyword>
<feature type="region of interest" description="Disordered" evidence="5">
    <location>
        <begin position="1"/>
        <end position="231"/>
    </location>
</feature>
<evidence type="ECO:0000256" key="6">
    <source>
        <dbReference type="SAM" id="Phobius"/>
    </source>
</evidence>
<dbReference type="AlphaFoldDB" id="A0A9N8HP92"/>
<dbReference type="GO" id="GO:0016020">
    <property type="term" value="C:membrane"/>
    <property type="evidence" value="ECO:0007669"/>
    <property type="project" value="UniProtKB-SubCell"/>
</dbReference>
<dbReference type="OrthoDB" id="57381at2759"/>
<feature type="region of interest" description="Disordered" evidence="5">
    <location>
        <begin position="263"/>
        <end position="347"/>
    </location>
</feature>
<dbReference type="Pfam" id="PF03924">
    <property type="entry name" value="CHASE"/>
    <property type="match status" value="1"/>
</dbReference>
<evidence type="ECO:0000256" key="5">
    <source>
        <dbReference type="SAM" id="MobiDB-lite"/>
    </source>
</evidence>
<protein>
    <submittedName>
        <fullName evidence="8">Histidine kinase</fullName>
    </submittedName>
</protein>
<feature type="compositionally biased region" description="Polar residues" evidence="5">
    <location>
        <begin position="288"/>
        <end position="297"/>
    </location>
</feature>
<dbReference type="Proteomes" id="UP001153069">
    <property type="component" value="Unassembled WGS sequence"/>
</dbReference>
<proteinExistence type="predicted"/>
<keyword evidence="8" id="KW-0808">Transferase</keyword>
<dbReference type="InterPro" id="IPR006189">
    <property type="entry name" value="CHASE_dom"/>
</dbReference>
<evidence type="ECO:0000313" key="9">
    <source>
        <dbReference type="Proteomes" id="UP001153069"/>
    </source>
</evidence>
<feature type="compositionally biased region" description="Basic and acidic residues" evidence="5">
    <location>
        <begin position="83"/>
        <end position="98"/>
    </location>
</feature>
<comment type="subcellular location">
    <subcellularLocation>
        <location evidence="1">Membrane</location>
    </subcellularLocation>
</comment>
<dbReference type="EMBL" id="CAICTM010001062">
    <property type="protein sequence ID" value="CAB9520002.1"/>
    <property type="molecule type" value="Genomic_DNA"/>
</dbReference>
<evidence type="ECO:0000256" key="4">
    <source>
        <dbReference type="ARBA" id="ARBA00023136"/>
    </source>
</evidence>
<feature type="compositionally biased region" description="Polar residues" evidence="5">
    <location>
        <begin position="329"/>
        <end position="339"/>
    </location>
</feature>
<accession>A0A9N8HP92</accession>
<feature type="domain" description="CHASE" evidence="7">
    <location>
        <begin position="509"/>
        <end position="627"/>
    </location>
</feature>